<proteinExistence type="inferred from homology"/>
<reference evidence="3 6" key="2">
    <citation type="submission" date="2020-08" db="EMBL/GenBank/DDBJ databases">
        <title>Genome public.</title>
        <authorList>
            <person name="Liu C."/>
            <person name="Sun Q."/>
        </authorList>
    </citation>
    <scope>NUCLEOTIDE SEQUENCE [LARGE SCALE GENOMIC DNA]</scope>
    <source>
        <strain evidence="3 6">426_9</strain>
    </source>
</reference>
<dbReference type="Pfam" id="PF00216">
    <property type="entry name" value="Bac_DNA_binding"/>
    <property type="match status" value="1"/>
</dbReference>
<dbReference type="Gene3D" id="4.10.520.10">
    <property type="entry name" value="IHF-like DNA-binding proteins"/>
    <property type="match status" value="1"/>
</dbReference>
<evidence type="ECO:0000313" key="6">
    <source>
        <dbReference type="Proteomes" id="UP000629596"/>
    </source>
</evidence>
<name>A0A3D8HAI8_9BACT</name>
<accession>A0A3D8HAI8</accession>
<dbReference type="Proteomes" id="UP000629596">
    <property type="component" value="Unassembled WGS sequence"/>
</dbReference>
<reference evidence="4 5" key="1">
    <citation type="submission" date="2018-07" db="EMBL/GenBank/DDBJ databases">
        <title>Parabacteroides acidifaciens nov. sp., isolated from human feces.</title>
        <authorList>
            <person name="Wang Y.J."/>
        </authorList>
    </citation>
    <scope>NUCLEOTIDE SEQUENCE [LARGE SCALE GENOMIC DNA]</scope>
    <source>
        <strain evidence="4 5">426-9</strain>
    </source>
</reference>
<dbReference type="GO" id="GO:0003677">
    <property type="term" value="F:DNA binding"/>
    <property type="evidence" value="ECO:0007669"/>
    <property type="project" value="UniProtKB-KW"/>
</dbReference>
<evidence type="ECO:0000313" key="5">
    <source>
        <dbReference type="Proteomes" id="UP000256321"/>
    </source>
</evidence>
<dbReference type="InterPro" id="IPR000119">
    <property type="entry name" value="Hist_DNA-bd"/>
</dbReference>
<dbReference type="InterPro" id="IPR010992">
    <property type="entry name" value="IHF-like_DNA-bd_dom_sf"/>
</dbReference>
<evidence type="ECO:0000256" key="1">
    <source>
        <dbReference type="ARBA" id="ARBA00010529"/>
    </source>
</evidence>
<dbReference type="Proteomes" id="UP000256321">
    <property type="component" value="Unassembled WGS sequence"/>
</dbReference>
<comment type="similarity">
    <text evidence="1">Belongs to the bacterial histone-like protein family.</text>
</comment>
<dbReference type="RefSeq" id="WP_115501004.1">
    <property type="nucleotide sequence ID" value="NZ_JACRTI010000062.1"/>
</dbReference>
<keyword evidence="6" id="KW-1185">Reference proteome</keyword>
<sequence length="74" mass="8580">MNKKQMIQAIADKTSLETETIKKVLDACEIILMENMQKQYQQSPDLKKSVSYKGKKDVKIIQFPRPSNIKHNTN</sequence>
<dbReference type="EMBL" id="JACRTI010000062">
    <property type="protein sequence ID" value="MBC8603511.1"/>
    <property type="molecule type" value="Genomic_DNA"/>
</dbReference>
<evidence type="ECO:0000313" key="4">
    <source>
        <dbReference type="EMBL" id="RDU47750.1"/>
    </source>
</evidence>
<comment type="caution">
    <text evidence="4">The sequence shown here is derived from an EMBL/GenBank/DDBJ whole genome shotgun (WGS) entry which is preliminary data.</text>
</comment>
<evidence type="ECO:0008006" key="7">
    <source>
        <dbReference type="Google" id="ProtNLM"/>
    </source>
</evidence>
<evidence type="ECO:0000313" key="3">
    <source>
        <dbReference type="EMBL" id="MBC8603511.1"/>
    </source>
</evidence>
<dbReference type="AlphaFoldDB" id="A0A3D8HAI8"/>
<keyword evidence="2" id="KW-0238">DNA-binding</keyword>
<gene>
    <name evidence="4" type="ORF">DWU89_17940</name>
    <name evidence="3" type="ORF">H8784_17515</name>
</gene>
<evidence type="ECO:0000256" key="2">
    <source>
        <dbReference type="ARBA" id="ARBA00023125"/>
    </source>
</evidence>
<dbReference type="EMBL" id="QREV01000062">
    <property type="protein sequence ID" value="RDU47750.1"/>
    <property type="molecule type" value="Genomic_DNA"/>
</dbReference>
<organism evidence="4 5">
    <name type="scientific">Parabacteroides acidifaciens</name>
    <dbReference type="NCBI Taxonomy" id="2290935"/>
    <lineage>
        <taxon>Bacteria</taxon>
        <taxon>Pseudomonadati</taxon>
        <taxon>Bacteroidota</taxon>
        <taxon>Bacteroidia</taxon>
        <taxon>Bacteroidales</taxon>
        <taxon>Tannerellaceae</taxon>
        <taxon>Parabacteroides</taxon>
    </lineage>
</organism>
<protein>
    <recommendedName>
        <fullName evidence="7">HU family DNA-binding protein</fullName>
    </recommendedName>
</protein>